<dbReference type="RefSeq" id="WP_101693616.1">
    <property type="nucleotide sequence ID" value="NZ_JACOPR010000001.1"/>
</dbReference>
<dbReference type="InterPro" id="IPR000524">
    <property type="entry name" value="Tscrpt_reg_HTH_GntR"/>
</dbReference>
<dbReference type="SUPFAM" id="SSF64288">
    <property type="entry name" value="Chorismate lyase-like"/>
    <property type="match status" value="1"/>
</dbReference>
<evidence type="ECO:0000256" key="3">
    <source>
        <dbReference type="ARBA" id="ARBA00023163"/>
    </source>
</evidence>
<gene>
    <name evidence="5" type="ORF">H8S34_01590</name>
</gene>
<keyword evidence="3" id="KW-0804">Transcription</keyword>
<dbReference type="InterPro" id="IPR036388">
    <property type="entry name" value="WH-like_DNA-bd_sf"/>
</dbReference>
<sequence length="248" mass="28464">MDDQLHILRVDNKQLSYKTKRALLDLIRTSSQDNAPFKLPNEDELSRRLGISRNVLRDALASLEEMGVVTRRRGKGTIANPQLADNAFRLDTAPELFRSMEEAGYHPRIESLNLGFVFQNDPAFGPESTSYLNTEKLGWIDGVVAAYCTDHIDGRFAEPARDSIFKLQNMGHYQFLEQYCHTTMAYTLSHIDAVIPPPAVIELMHLGEHEPVLLMDDYVYNYDHEIVAHSTIYFRSGFLDLKFLRKNW</sequence>
<evidence type="ECO:0000259" key="4">
    <source>
        <dbReference type="PROSITE" id="PS50949"/>
    </source>
</evidence>
<dbReference type="Pfam" id="PF07702">
    <property type="entry name" value="UTRA"/>
    <property type="match status" value="1"/>
</dbReference>
<dbReference type="Gene3D" id="3.40.1410.10">
    <property type="entry name" value="Chorismate lyase-like"/>
    <property type="match status" value="1"/>
</dbReference>
<evidence type="ECO:0000256" key="2">
    <source>
        <dbReference type="ARBA" id="ARBA00023125"/>
    </source>
</evidence>
<dbReference type="InterPro" id="IPR028978">
    <property type="entry name" value="Chorismate_lyase_/UTRA_dom_sf"/>
</dbReference>
<evidence type="ECO:0000313" key="6">
    <source>
        <dbReference type="Proteomes" id="UP000660021"/>
    </source>
</evidence>
<dbReference type="PRINTS" id="PR00035">
    <property type="entry name" value="HTHGNTR"/>
</dbReference>
<reference evidence="5 6" key="1">
    <citation type="submission" date="2020-08" db="EMBL/GenBank/DDBJ databases">
        <title>Genome public.</title>
        <authorList>
            <person name="Liu C."/>
            <person name="Sun Q."/>
        </authorList>
    </citation>
    <scope>NUCLEOTIDE SEQUENCE [LARGE SCALE GENOMIC DNA]</scope>
    <source>
        <strain evidence="5 6">New-38</strain>
    </source>
</reference>
<accession>A0ABR7HPU0</accession>
<dbReference type="SUPFAM" id="SSF46785">
    <property type="entry name" value="Winged helix' DNA-binding domain"/>
    <property type="match status" value="1"/>
</dbReference>
<dbReference type="SMART" id="SM00345">
    <property type="entry name" value="HTH_GNTR"/>
    <property type="match status" value="1"/>
</dbReference>
<dbReference type="SMART" id="SM00866">
    <property type="entry name" value="UTRA"/>
    <property type="match status" value="1"/>
</dbReference>
<dbReference type="Pfam" id="PF00392">
    <property type="entry name" value="GntR"/>
    <property type="match status" value="1"/>
</dbReference>
<evidence type="ECO:0000313" key="5">
    <source>
        <dbReference type="EMBL" id="MBC5729529.1"/>
    </source>
</evidence>
<dbReference type="PANTHER" id="PTHR44846">
    <property type="entry name" value="MANNOSYL-D-GLYCERATE TRANSPORT/METABOLISM SYSTEM REPRESSOR MNGR-RELATED"/>
    <property type="match status" value="1"/>
</dbReference>
<organism evidence="5 6">
    <name type="scientific">Pseudoflavonifractor hominis</name>
    <dbReference type="NCBI Taxonomy" id="2763059"/>
    <lineage>
        <taxon>Bacteria</taxon>
        <taxon>Bacillati</taxon>
        <taxon>Bacillota</taxon>
        <taxon>Clostridia</taxon>
        <taxon>Eubacteriales</taxon>
        <taxon>Oscillospiraceae</taxon>
        <taxon>Pseudoflavonifractor</taxon>
    </lineage>
</organism>
<dbReference type="Proteomes" id="UP000660021">
    <property type="component" value="Unassembled WGS sequence"/>
</dbReference>
<proteinExistence type="predicted"/>
<dbReference type="InterPro" id="IPR050679">
    <property type="entry name" value="Bact_HTH_transcr_reg"/>
</dbReference>
<keyword evidence="6" id="KW-1185">Reference proteome</keyword>
<dbReference type="InterPro" id="IPR036390">
    <property type="entry name" value="WH_DNA-bd_sf"/>
</dbReference>
<keyword evidence="2" id="KW-0238">DNA-binding</keyword>
<evidence type="ECO:0000256" key="1">
    <source>
        <dbReference type="ARBA" id="ARBA00023015"/>
    </source>
</evidence>
<dbReference type="InterPro" id="IPR011663">
    <property type="entry name" value="UTRA"/>
</dbReference>
<dbReference type="Gene3D" id="1.10.10.10">
    <property type="entry name" value="Winged helix-like DNA-binding domain superfamily/Winged helix DNA-binding domain"/>
    <property type="match status" value="1"/>
</dbReference>
<dbReference type="PANTHER" id="PTHR44846:SF17">
    <property type="entry name" value="GNTR-FAMILY TRANSCRIPTIONAL REGULATOR"/>
    <property type="match status" value="1"/>
</dbReference>
<protein>
    <submittedName>
        <fullName evidence="5">GntR family transcriptional regulator</fullName>
    </submittedName>
</protein>
<comment type="caution">
    <text evidence="5">The sequence shown here is derived from an EMBL/GenBank/DDBJ whole genome shotgun (WGS) entry which is preliminary data.</text>
</comment>
<dbReference type="EMBL" id="JACOPR010000001">
    <property type="protein sequence ID" value="MBC5729529.1"/>
    <property type="molecule type" value="Genomic_DNA"/>
</dbReference>
<keyword evidence="1" id="KW-0805">Transcription regulation</keyword>
<dbReference type="CDD" id="cd07377">
    <property type="entry name" value="WHTH_GntR"/>
    <property type="match status" value="1"/>
</dbReference>
<name>A0ABR7HPU0_9FIRM</name>
<dbReference type="PROSITE" id="PS50949">
    <property type="entry name" value="HTH_GNTR"/>
    <property type="match status" value="1"/>
</dbReference>
<feature type="domain" description="HTH gntR-type" evidence="4">
    <location>
        <begin position="13"/>
        <end position="82"/>
    </location>
</feature>